<gene>
    <name evidence="2" type="ORF">RN001_005764</name>
</gene>
<organism evidence="2 3">
    <name type="scientific">Aquatica leii</name>
    <dbReference type="NCBI Taxonomy" id="1421715"/>
    <lineage>
        <taxon>Eukaryota</taxon>
        <taxon>Metazoa</taxon>
        <taxon>Ecdysozoa</taxon>
        <taxon>Arthropoda</taxon>
        <taxon>Hexapoda</taxon>
        <taxon>Insecta</taxon>
        <taxon>Pterygota</taxon>
        <taxon>Neoptera</taxon>
        <taxon>Endopterygota</taxon>
        <taxon>Coleoptera</taxon>
        <taxon>Polyphaga</taxon>
        <taxon>Elateriformia</taxon>
        <taxon>Elateroidea</taxon>
        <taxon>Lampyridae</taxon>
        <taxon>Luciolinae</taxon>
        <taxon>Aquatica</taxon>
    </lineage>
</organism>
<comment type="caution">
    <text evidence="2">The sequence shown here is derived from an EMBL/GenBank/DDBJ whole genome shotgun (WGS) entry which is preliminary data.</text>
</comment>
<proteinExistence type="predicted"/>
<evidence type="ECO:0000313" key="3">
    <source>
        <dbReference type="Proteomes" id="UP001353858"/>
    </source>
</evidence>
<reference evidence="3" key="1">
    <citation type="submission" date="2023-01" db="EMBL/GenBank/DDBJ databases">
        <title>Key to firefly adult light organ development and bioluminescence: homeobox transcription factors regulate luciferase expression and transportation to peroxisome.</title>
        <authorList>
            <person name="Fu X."/>
        </authorList>
    </citation>
    <scope>NUCLEOTIDE SEQUENCE [LARGE SCALE GENOMIC DNA]</scope>
</reference>
<feature type="region of interest" description="Disordered" evidence="1">
    <location>
        <begin position="161"/>
        <end position="248"/>
    </location>
</feature>
<name>A0AAN7P702_9COLE</name>
<feature type="compositionally biased region" description="Low complexity" evidence="1">
    <location>
        <begin position="218"/>
        <end position="231"/>
    </location>
</feature>
<protein>
    <recommendedName>
        <fullName evidence="4">SAP domain-containing protein</fullName>
    </recommendedName>
</protein>
<evidence type="ECO:0000313" key="2">
    <source>
        <dbReference type="EMBL" id="KAK4882445.1"/>
    </source>
</evidence>
<feature type="compositionally biased region" description="Polar residues" evidence="1">
    <location>
        <begin position="239"/>
        <end position="248"/>
    </location>
</feature>
<evidence type="ECO:0000256" key="1">
    <source>
        <dbReference type="SAM" id="MobiDB-lite"/>
    </source>
</evidence>
<dbReference type="AlphaFoldDB" id="A0AAN7P702"/>
<accession>A0AAN7P702</accession>
<sequence length="248" mass="27817">MDRFVITKSVVLTPSTSVDASITLKPGDVPGVLLSPNLSIENHTKLQLQRWLACRCLKQGGTKSDLVQRVSNCIKAGTDNNIFLGIDGGKWYDAKRRLIPIASTSSAVIIEDFKSIKWIKFPAQPIPHYFNKGHIYNYIVGTHFETEDYEAGEITGVTKKPFRRRTQMSDGQRKLSGYQYKKRRLEKETENPISSPVIKEYTKLSENDDDKQIDEVSKSTQTDTLTLSSSDETIEKADTNVTPTANGL</sequence>
<keyword evidence="3" id="KW-1185">Reference proteome</keyword>
<dbReference type="Proteomes" id="UP001353858">
    <property type="component" value="Unassembled WGS sequence"/>
</dbReference>
<dbReference type="EMBL" id="JARPUR010000002">
    <property type="protein sequence ID" value="KAK4882445.1"/>
    <property type="molecule type" value="Genomic_DNA"/>
</dbReference>
<evidence type="ECO:0008006" key="4">
    <source>
        <dbReference type="Google" id="ProtNLM"/>
    </source>
</evidence>